<dbReference type="GeneID" id="25567218"/>
<evidence type="ECO:0000313" key="1">
    <source>
        <dbReference type="EMBL" id="KNC52674.1"/>
    </source>
</evidence>
<dbReference type="InterPro" id="IPR011047">
    <property type="entry name" value="Quinoprotein_ADH-like_sf"/>
</dbReference>
<sequence length="455" mass="47261">MDGLAVPVPPSVRVCNALVGGRGTGAVAVVGEGKLAWVVQGGEAPQTGSVVVDEALCDKHVVVAAVAGLAPDHGGPFLAAGAVVPGAAPRLVYSFLGEGRLIELELHMVPVALAAIHLPDGSGKVMVAVAGACGLLLHLLEADGEVTAVLVVDDLYSMVAVGFSPDASCLVSVSMGGNVAAFDRATSVDMAAAPGGPLSLVIGLWDGAVVCYELAPDGEWVFVCMPTPERRPSLPSRSMHLPAVVARFISGGCRGLHVVYTQHSTSGWSDVSVACMQSGGMRHVWRGEGVLAKGLAVTQADTLLLAITALDAKRASSVVCLDTPSLMRRVIGPTTMCALQPMPPEWALEARGRRLVLPRAHFLAAPDLSSVLGDPREWRWVVDGDSLTTATKLWLGLGRVLYLLDVECATWCWWIVGSSDAPPLARLQLAGSHLWLADHSADLCTSASPAPPCPS</sequence>
<accession>A0A0L0DJU1</accession>
<gene>
    <name evidence="1" type="ORF">AMSG_08547</name>
</gene>
<dbReference type="EMBL" id="GL349474">
    <property type="protein sequence ID" value="KNC52674.1"/>
    <property type="molecule type" value="Genomic_DNA"/>
</dbReference>
<protein>
    <submittedName>
        <fullName evidence="1">Uncharacterized protein</fullName>
    </submittedName>
</protein>
<dbReference type="AlphaFoldDB" id="A0A0L0DJU1"/>
<keyword evidence="2" id="KW-1185">Reference proteome</keyword>
<dbReference type="RefSeq" id="XP_013755223.1">
    <property type="nucleotide sequence ID" value="XM_013899769.1"/>
</dbReference>
<name>A0A0L0DJU1_THETB</name>
<dbReference type="SUPFAM" id="SSF50998">
    <property type="entry name" value="Quinoprotein alcohol dehydrogenase-like"/>
    <property type="match status" value="1"/>
</dbReference>
<evidence type="ECO:0000313" key="2">
    <source>
        <dbReference type="Proteomes" id="UP000054408"/>
    </source>
</evidence>
<dbReference type="Proteomes" id="UP000054408">
    <property type="component" value="Unassembled WGS sequence"/>
</dbReference>
<organism evidence="1 2">
    <name type="scientific">Thecamonas trahens ATCC 50062</name>
    <dbReference type="NCBI Taxonomy" id="461836"/>
    <lineage>
        <taxon>Eukaryota</taxon>
        <taxon>Apusozoa</taxon>
        <taxon>Apusomonadida</taxon>
        <taxon>Apusomonadidae</taxon>
        <taxon>Thecamonas</taxon>
    </lineage>
</organism>
<reference evidence="1 2" key="1">
    <citation type="submission" date="2010-05" db="EMBL/GenBank/DDBJ databases">
        <title>The Genome Sequence of Thecamonas trahens ATCC 50062.</title>
        <authorList>
            <consortium name="The Broad Institute Genome Sequencing Platform"/>
            <person name="Russ C."/>
            <person name="Cuomo C."/>
            <person name="Shea T."/>
            <person name="Young S.K."/>
            <person name="Zeng Q."/>
            <person name="Koehrsen M."/>
            <person name="Haas B."/>
            <person name="Borodovsky M."/>
            <person name="Guigo R."/>
            <person name="Alvarado L."/>
            <person name="Berlin A."/>
            <person name="Bochicchio J."/>
            <person name="Borenstein D."/>
            <person name="Chapman S."/>
            <person name="Chen Z."/>
            <person name="Freedman E."/>
            <person name="Gellesch M."/>
            <person name="Goldberg J."/>
            <person name="Griggs A."/>
            <person name="Gujja S."/>
            <person name="Heilman E."/>
            <person name="Heiman D."/>
            <person name="Hepburn T."/>
            <person name="Howarth C."/>
            <person name="Jen D."/>
            <person name="Larson L."/>
            <person name="Mehta T."/>
            <person name="Park D."/>
            <person name="Pearson M."/>
            <person name="Roberts A."/>
            <person name="Saif S."/>
            <person name="Shenoy N."/>
            <person name="Sisk P."/>
            <person name="Stolte C."/>
            <person name="Sykes S."/>
            <person name="Thomson T."/>
            <person name="Walk T."/>
            <person name="White J."/>
            <person name="Yandava C."/>
            <person name="Burger G."/>
            <person name="Gray M.W."/>
            <person name="Holland P.W.H."/>
            <person name="King N."/>
            <person name="Lang F.B.F."/>
            <person name="Roger A.J."/>
            <person name="Ruiz-Trillo I."/>
            <person name="Lander E."/>
            <person name="Nusbaum C."/>
        </authorList>
    </citation>
    <scope>NUCLEOTIDE SEQUENCE [LARGE SCALE GENOMIC DNA]</scope>
    <source>
        <strain evidence="1 2">ATCC 50062</strain>
    </source>
</reference>
<proteinExistence type="predicted"/>